<dbReference type="SUPFAM" id="SSF52317">
    <property type="entry name" value="Class I glutamine amidotransferase-like"/>
    <property type="match status" value="1"/>
</dbReference>
<feature type="binding site" evidence="10">
    <location>
        <position position="746"/>
    </location>
    <ligand>
        <name>Mg(2+)</name>
        <dbReference type="ChEBI" id="CHEBI:18420"/>
    </ligand>
</feature>
<evidence type="ECO:0000256" key="4">
    <source>
        <dbReference type="ARBA" id="ARBA00022723"/>
    </source>
</evidence>
<feature type="binding site" evidence="10">
    <location>
        <begin position="322"/>
        <end position="333"/>
    </location>
    <ligand>
        <name>ATP</name>
        <dbReference type="ChEBI" id="CHEBI:30616"/>
    </ligand>
</feature>
<keyword evidence="16" id="KW-1185">Reference proteome</keyword>
<proteinExistence type="inferred from homology"/>
<feature type="binding site" evidence="10">
    <location>
        <position position="706"/>
    </location>
    <ligand>
        <name>ATP</name>
        <dbReference type="ChEBI" id="CHEBI:30616"/>
    </ligand>
</feature>
<sequence>MFRVSPGKSALSFFRLEKLRAVISSALPNVSLAEACHWYFVALNTDLSVPEANLLDTLLDLDDSKVGEGGHRVKDRLQHLLVVPRLGTISPWSSKATEIAQHCSLHSVERIERGVVYSVKTKKGKALTQAELKVLLPLLHDRMTESVFDPVVSLKTGFNDVAKNIFRHGEPLPLSIVDTMHGGNAALAAANIEMGLALSSDEIDYLVESFHRIGRNPTDVELMMFAQANSEHCRHKIFNADWVIDDEQQAISLFAMIRNTHKLHPEGTVVAYSDNSSVIEGARIERFYPRTDGGYAYSDELTHTLMKVETHNHPTAISPFAGAATGAGGEIRDEGATGSGSKPKAGLTGFSVSNLNIPGFEQPWEIYGSALANPLRGGDKAPPIYGKPSRIASALQIMLEGPIGGAAFNNEFGRPNLAGYFRTFEEAVNGEMRGYHKPIMLAGGVGSIAAQHTHKHALPVGALLIQLGGAGMLIGLGGGAASSMDTGANAENLDFASVQRGNPEMQRRAQEVIDRCWQMGDNNLILSIHDVGAGGISNALPELVHGGGRGARFELRAVPSEERGMSPMQIWSNEAQERYVLAINSVRLDEFKALCERERCPFAVLGHAIADDQLIVHDELFKNNAVDMPLSVLLGKPPKMTRNVKREDVKLPAFDVSKINLKDAIERTLRLPSVADKTFLISIGDRTVGGLTARDQMVGPWQVPVADVAVTLMGFNTALGEAFALGERTTLAVLNAPASGRMAVGEAITNIAAARIEKIGDIKLSANWMAAAGHHGEDAALFDTVRAVGMELCPQLGISIPVGKDSMSMRTAWQEGTEKKAVTAPLSLIVTAFAPCMDARLTLTPQLAANLDTALLLIDLGEGKNRMGGSALAQVYKQVGNVGPDLDDAGKLKIFFDVVQRLNGEGKLLAYHDRSDGGLFTTLCEMAFATHVGLTINLDELQGDDLSILFNEELGAVVQVHCRDLQYVLGVCHSAGLAAVRSVATLNKSGTIDIVQQGKTLFSETGINLKRIWSETTYRMQKLRDNPVCAQQEYDRILDAADLGLQVTLTYDLNENIVAPVLLKLRPTIAILREQGVNGHVEMAAAFDRAGFAAVDVHMSDIIAGRVKLADFKGMAACGGFSYGDVLGAGEGWAKSILFNSRARDEFEAFFKRDDTFALGVCNGCQMMSNLHEIIPGAEHWAHFVRNLSEQFEARFVMVEVQHSPSILFDGMAGSRMPIVVAHGEGYAHFGNDKRLKAAQPLVTLRYVDNYGQPTDIYPLNPNGSPQGITGLTTTDGRFSIMMPHPERLFRALQHSWHPAEWKESGAWLRMFQNARKWVN</sequence>
<dbReference type="InterPro" id="IPR036921">
    <property type="entry name" value="PurM-like_N_sf"/>
</dbReference>
<dbReference type="InterPro" id="IPR029062">
    <property type="entry name" value="Class_I_gatase-like"/>
</dbReference>
<evidence type="ECO:0000256" key="10">
    <source>
        <dbReference type="HAMAP-Rule" id="MF_00419"/>
    </source>
</evidence>
<dbReference type="InterPro" id="IPR036604">
    <property type="entry name" value="PurS-like_sf"/>
</dbReference>
<dbReference type="NCBIfam" id="TIGR01735">
    <property type="entry name" value="FGAM_synt"/>
    <property type="match status" value="1"/>
</dbReference>
<keyword evidence="9 10" id="KW-0315">Glutamine amidotransferase</keyword>
<reference evidence="15 16" key="1">
    <citation type="submission" date="2021-10" db="EMBL/GenBank/DDBJ databases">
        <authorList>
            <person name="Koch H."/>
        </authorList>
    </citation>
    <scope>NUCLEOTIDE SEQUENCE [LARGE SCALE GENOMIC DNA]</scope>
    <source>
        <strain evidence="15">6680</strain>
    </source>
</reference>
<feature type="binding site" evidence="10">
    <location>
        <position position="915"/>
    </location>
    <ligand>
        <name>ATP</name>
        <dbReference type="ChEBI" id="CHEBI:30616"/>
    </ligand>
</feature>
<dbReference type="PROSITE" id="PS51273">
    <property type="entry name" value="GATASE_TYPE_1"/>
    <property type="match status" value="1"/>
</dbReference>
<evidence type="ECO:0000256" key="3">
    <source>
        <dbReference type="ARBA" id="ARBA00022598"/>
    </source>
</evidence>
<feature type="domain" description="Phosphoribosylformylglycinamidine synthase linker" evidence="12">
    <location>
        <begin position="187"/>
        <end position="236"/>
    </location>
</feature>
<dbReference type="SUPFAM" id="SSF55326">
    <property type="entry name" value="PurM N-terminal domain-like"/>
    <property type="match status" value="2"/>
</dbReference>
<protein>
    <recommendedName>
        <fullName evidence="10">Phosphoribosylformylglycinamidine synthase</fullName>
        <shortName evidence="10">FGAM synthase</shortName>
        <shortName evidence="10">FGAMS</shortName>
        <ecNumber evidence="10">6.3.5.3</ecNumber>
    </recommendedName>
    <alternativeName>
        <fullName evidence="10">Formylglycinamide ribonucleotide amidotransferase</fullName>
        <shortName evidence="10">FGAR amidotransferase</shortName>
        <shortName evidence="10">FGAR-AT</shortName>
    </alternativeName>
</protein>
<dbReference type="InterPro" id="IPR036676">
    <property type="entry name" value="PurM-like_C_sf"/>
</dbReference>
<keyword evidence="4 10" id="KW-0479">Metal-binding</keyword>
<keyword evidence="10" id="KW-0963">Cytoplasm</keyword>
<name>A0ABM8YZ12_9PROT</name>
<comment type="function">
    <text evidence="10">Phosphoribosylformylglycinamidine synthase involved in the purines biosynthetic pathway. Catalyzes the ATP-dependent conversion of formylglycinamide ribonucleotide (FGAR) and glutamine to yield formylglycinamidine ribonucleotide (FGAM) and glutamate.</text>
</comment>
<dbReference type="Pfam" id="PF02769">
    <property type="entry name" value="AIRS_C"/>
    <property type="match status" value="2"/>
</dbReference>
<dbReference type="Pfam" id="PF22689">
    <property type="entry name" value="FGAR-AT_PurM_N-like"/>
    <property type="match status" value="1"/>
</dbReference>
<evidence type="ECO:0000259" key="11">
    <source>
        <dbReference type="Pfam" id="PF02769"/>
    </source>
</evidence>
<keyword evidence="7 10" id="KW-0067">ATP-binding</keyword>
<evidence type="ECO:0000313" key="15">
    <source>
        <dbReference type="EMBL" id="CAG9932750.1"/>
    </source>
</evidence>
<dbReference type="Pfam" id="PF18076">
    <property type="entry name" value="FGAR-AT_N"/>
    <property type="match status" value="1"/>
</dbReference>
<comment type="pathway">
    <text evidence="1 10">Purine metabolism; IMP biosynthesis via de novo pathway; 5-amino-1-(5-phospho-D-ribosyl)imidazole from N(2)-formyl-N(1)-(5-phospho-D-ribosyl)glycinamide: step 1/2.</text>
</comment>
<feature type="binding site" evidence="10">
    <location>
        <position position="913"/>
    </location>
    <ligand>
        <name>Mg(2+)</name>
        <dbReference type="ChEBI" id="CHEBI:18420"/>
    </ligand>
</feature>
<feature type="domain" description="FGAR-AT PurM N-terminal-like" evidence="14">
    <location>
        <begin position="676"/>
        <end position="835"/>
    </location>
</feature>
<evidence type="ECO:0000256" key="5">
    <source>
        <dbReference type="ARBA" id="ARBA00022741"/>
    </source>
</evidence>
<feature type="domain" description="PurM-like C-terminal" evidence="11">
    <location>
        <begin position="862"/>
        <end position="988"/>
    </location>
</feature>
<dbReference type="GO" id="GO:0004642">
    <property type="term" value="F:phosphoribosylformylglycinamidine synthase activity"/>
    <property type="evidence" value="ECO:0007669"/>
    <property type="project" value="UniProtKB-EC"/>
</dbReference>
<dbReference type="EC" id="6.3.5.3" evidence="10"/>
<dbReference type="Pfam" id="PF13507">
    <property type="entry name" value="GATase_5"/>
    <property type="match status" value="1"/>
</dbReference>
<feature type="active site" description="Nucleophile" evidence="10">
    <location>
        <position position="1162"/>
    </location>
</feature>
<dbReference type="InterPro" id="IPR055181">
    <property type="entry name" value="FGAR-AT_PurM_N-like"/>
</dbReference>
<dbReference type="SMART" id="SM01211">
    <property type="entry name" value="GATase_5"/>
    <property type="match status" value="1"/>
</dbReference>
<evidence type="ECO:0000259" key="13">
    <source>
        <dbReference type="Pfam" id="PF18076"/>
    </source>
</evidence>
<accession>A0ABM8YZ12</accession>
<dbReference type="PANTHER" id="PTHR10099">
    <property type="entry name" value="PHOSPHORIBOSYLFORMYLGLYCINAMIDINE SYNTHASE"/>
    <property type="match status" value="1"/>
</dbReference>
<comment type="subunit">
    <text evidence="10">Monomer.</text>
</comment>
<comment type="subcellular location">
    <subcellularLocation>
        <location evidence="10">Cytoplasm</location>
    </subcellularLocation>
</comment>
<dbReference type="CDD" id="cd01740">
    <property type="entry name" value="GATase1_FGAR_AT"/>
    <property type="match status" value="1"/>
</dbReference>
<dbReference type="NCBIfam" id="NF003672">
    <property type="entry name" value="PRK05297.1"/>
    <property type="match status" value="1"/>
</dbReference>
<gene>
    <name evidence="10 15" type="primary">purL</name>
    <name evidence="15" type="ORF">NTG6680_1497</name>
</gene>
<dbReference type="CDD" id="cd02203">
    <property type="entry name" value="PurL_repeat1"/>
    <property type="match status" value="1"/>
</dbReference>
<evidence type="ECO:0000256" key="1">
    <source>
        <dbReference type="ARBA" id="ARBA00004920"/>
    </source>
</evidence>
<evidence type="ECO:0000256" key="6">
    <source>
        <dbReference type="ARBA" id="ARBA00022755"/>
    </source>
</evidence>
<feature type="domain" description="PurM-like C-terminal" evidence="11">
    <location>
        <begin position="460"/>
        <end position="617"/>
    </location>
</feature>
<feature type="binding site" evidence="10">
    <location>
        <position position="750"/>
    </location>
    <ligand>
        <name>Mg(2+)</name>
        <dbReference type="ChEBI" id="CHEBI:18420"/>
    </ligand>
</feature>
<keyword evidence="5 10" id="KW-0547">Nucleotide-binding</keyword>
<dbReference type="Gene3D" id="3.40.50.880">
    <property type="match status" value="1"/>
</dbReference>
<comment type="caution">
    <text evidence="10">Lacks conserved residue(s) required for the propagation of feature annotation.</text>
</comment>
<dbReference type="InterPro" id="IPR010918">
    <property type="entry name" value="PurM-like_C_dom"/>
</dbReference>
<dbReference type="RefSeq" id="WP_239796640.1">
    <property type="nucleotide sequence ID" value="NZ_OU912926.1"/>
</dbReference>
<evidence type="ECO:0000313" key="16">
    <source>
        <dbReference type="Proteomes" id="UP000839052"/>
    </source>
</evidence>
<feature type="binding site" evidence="10">
    <location>
        <position position="707"/>
    </location>
    <ligand>
        <name>Mg(2+)</name>
        <dbReference type="ChEBI" id="CHEBI:18420"/>
    </ligand>
</feature>
<dbReference type="Gene3D" id="3.30.1330.10">
    <property type="entry name" value="PurM-like, N-terminal domain"/>
    <property type="match status" value="2"/>
</dbReference>
<dbReference type="HAMAP" id="MF_00419">
    <property type="entry name" value="PurL_1"/>
    <property type="match status" value="1"/>
</dbReference>
<evidence type="ECO:0000256" key="8">
    <source>
        <dbReference type="ARBA" id="ARBA00022842"/>
    </source>
</evidence>
<dbReference type="EMBL" id="OU912926">
    <property type="protein sequence ID" value="CAG9932750.1"/>
    <property type="molecule type" value="Genomic_DNA"/>
</dbReference>
<dbReference type="SUPFAM" id="SSF56042">
    <property type="entry name" value="PurM C-terminal domain-like"/>
    <property type="match status" value="2"/>
</dbReference>
<comment type="similarity">
    <text evidence="2 10">In the N-terminal section; belongs to the FGAMS family.</text>
</comment>
<comment type="catalytic activity">
    <reaction evidence="10">
        <text>N(2)-formyl-N(1)-(5-phospho-beta-D-ribosyl)glycinamide + L-glutamine + ATP + H2O = 2-formamido-N(1)-(5-O-phospho-beta-D-ribosyl)acetamidine + L-glutamate + ADP + phosphate + H(+)</text>
        <dbReference type="Rhea" id="RHEA:17129"/>
        <dbReference type="ChEBI" id="CHEBI:15377"/>
        <dbReference type="ChEBI" id="CHEBI:15378"/>
        <dbReference type="ChEBI" id="CHEBI:29985"/>
        <dbReference type="ChEBI" id="CHEBI:30616"/>
        <dbReference type="ChEBI" id="CHEBI:43474"/>
        <dbReference type="ChEBI" id="CHEBI:58359"/>
        <dbReference type="ChEBI" id="CHEBI:147286"/>
        <dbReference type="ChEBI" id="CHEBI:147287"/>
        <dbReference type="ChEBI" id="CHEBI:456216"/>
        <dbReference type="EC" id="6.3.5.3"/>
    </reaction>
</comment>
<evidence type="ECO:0000256" key="2">
    <source>
        <dbReference type="ARBA" id="ARBA00008608"/>
    </source>
</evidence>
<keyword evidence="3 10" id="KW-0436">Ligase</keyword>
<dbReference type="InterPro" id="IPR041609">
    <property type="entry name" value="PurL_linker"/>
</dbReference>
<dbReference type="SUPFAM" id="SSF82697">
    <property type="entry name" value="PurS-like"/>
    <property type="match status" value="1"/>
</dbReference>
<dbReference type="CDD" id="cd02204">
    <property type="entry name" value="PurL_repeat2"/>
    <property type="match status" value="1"/>
</dbReference>
<keyword evidence="6 10" id="KW-0658">Purine biosynthesis</keyword>
<evidence type="ECO:0000256" key="7">
    <source>
        <dbReference type="ARBA" id="ARBA00022840"/>
    </source>
</evidence>
<keyword evidence="8 10" id="KW-0460">Magnesium</keyword>
<dbReference type="Gene3D" id="3.90.650.10">
    <property type="entry name" value="PurM-like C-terminal domain"/>
    <property type="match status" value="2"/>
</dbReference>
<evidence type="ECO:0000256" key="9">
    <source>
        <dbReference type="ARBA" id="ARBA00022962"/>
    </source>
</evidence>
<evidence type="ECO:0000259" key="12">
    <source>
        <dbReference type="Pfam" id="PF18072"/>
    </source>
</evidence>
<feature type="domain" description="Phosphoribosylformylglycinamidine synthase N-terminal" evidence="13">
    <location>
        <begin position="37"/>
        <end position="151"/>
    </location>
</feature>
<feature type="active site" evidence="10">
    <location>
        <position position="1287"/>
    </location>
</feature>
<dbReference type="Proteomes" id="UP000839052">
    <property type="component" value="Chromosome"/>
</dbReference>
<dbReference type="PANTHER" id="PTHR10099:SF1">
    <property type="entry name" value="PHOSPHORIBOSYLFORMYLGLYCINAMIDINE SYNTHASE"/>
    <property type="match status" value="1"/>
</dbReference>
<dbReference type="InterPro" id="IPR010073">
    <property type="entry name" value="PurL_large"/>
</dbReference>
<evidence type="ECO:0000259" key="14">
    <source>
        <dbReference type="Pfam" id="PF22689"/>
    </source>
</evidence>
<dbReference type="InterPro" id="IPR040707">
    <property type="entry name" value="FGAR-AT_N"/>
</dbReference>
<dbReference type="SUPFAM" id="SSF109736">
    <property type="entry name" value="FGAM synthase PurL, linker domain"/>
    <property type="match status" value="1"/>
</dbReference>
<organism evidence="15 16">
    <name type="scientific">Candidatus Nitrotoga arctica</name>
    <dbReference type="NCBI Taxonomy" id="453162"/>
    <lineage>
        <taxon>Bacteria</taxon>
        <taxon>Pseudomonadati</taxon>
        <taxon>Pseudomonadota</taxon>
        <taxon>Betaproteobacteria</taxon>
        <taxon>Nitrosomonadales</taxon>
        <taxon>Gallionellaceae</taxon>
        <taxon>Candidatus Nitrotoga</taxon>
    </lineage>
</organism>
<feature type="active site" evidence="10">
    <location>
        <position position="1285"/>
    </location>
</feature>
<dbReference type="Pfam" id="PF18072">
    <property type="entry name" value="FGAR-AT_linker"/>
    <property type="match status" value="1"/>
</dbReference>
<dbReference type="Gene3D" id="1.10.8.750">
    <property type="entry name" value="Phosphoribosylformylglycinamidine synthase, linker domain"/>
    <property type="match status" value="1"/>
</dbReference>